<keyword evidence="3" id="KW-0326">Glycosidase</keyword>
<evidence type="ECO:0000256" key="3">
    <source>
        <dbReference type="ARBA" id="ARBA00023295"/>
    </source>
</evidence>
<dbReference type="Proteomes" id="UP000198877">
    <property type="component" value="Unassembled WGS sequence"/>
</dbReference>
<keyword evidence="2" id="KW-0378">Hydrolase</keyword>
<sequence>MTPDPRALPADELARLANGVLWPGFLGTELPEWLAAELRDGLAGVVYFAQNLSPRLDALSAAIHEANPRALIGVDEEGGSVTRLEARTGSTVPGAAQLGALDDPAATRETGAELARRVRAAGADVLIGPVADVNTDPRNPVIGVRSFGAQTDLVSRHAAAEIEGLQGAGVAACVKHFPGHGDTALDSHHDLPRITGDPEEFDRVHVAPFRAAIAAGARSVMTAHIVVPAWGEAPATLNPRVLGMLRAEGFDGVIVTDALDMAAIRESVGIGGGAVRALAAGADLLCIGNPTNPGDAAAADQDQRDFRAAKHAIVQALADGTLSLERVTEAAARVARLADELAAERARTPVAAPVDLSDVVRRSLTVRGALGTPATGLVALDARRRATLAVDSAAPYVVDALTGGGWSRRIDAERAGDAEIADAVAGARSAAAERGARVAVLVDRIDTDDAQRGFVDAVAAADPDAVVVNVGLPGPDLALPVLDVRASSRIGAELAREALVGDAR</sequence>
<dbReference type="PANTHER" id="PTHR30480:SF16">
    <property type="entry name" value="GLYCOSIDE HYDROLASE FAMILY 3 DOMAIN PROTEIN"/>
    <property type="match status" value="1"/>
</dbReference>
<proteinExistence type="inferred from homology"/>
<dbReference type="InterPro" id="IPR036962">
    <property type="entry name" value="Glyco_hydro_3_N_sf"/>
</dbReference>
<dbReference type="GO" id="GO:0009254">
    <property type="term" value="P:peptidoglycan turnover"/>
    <property type="evidence" value="ECO:0007669"/>
    <property type="project" value="TreeGrafter"/>
</dbReference>
<reference evidence="6" key="1">
    <citation type="submission" date="2016-10" db="EMBL/GenBank/DDBJ databases">
        <authorList>
            <person name="Varghese N."/>
            <person name="Submissions S."/>
        </authorList>
    </citation>
    <scope>NUCLEOTIDE SEQUENCE [LARGE SCALE GENOMIC DNA]</scope>
    <source>
        <strain evidence="6">CL127</strain>
    </source>
</reference>
<dbReference type="InterPro" id="IPR001764">
    <property type="entry name" value="Glyco_hydro_3_N"/>
</dbReference>
<dbReference type="GO" id="GO:0004553">
    <property type="term" value="F:hydrolase activity, hydrolyzing O-glycosyl compounds"/>
    <property type="evidence" value="ECO:0007669"/>
    <property type="project" value="InterPro"/>
</dbReference>
<evidence type="ECO:0000256" key="2">
    <source>
        <dbReference type="ARBA" id="ARBA00022801"/>
    </source>
</evidence>
<evidence type="ECO:0000259" key="4">
    <source>
        <dbReference type="Pfam" id="PF00933"/>
    </source>
</evidence>
<dbReference type="RefSeq" id="WP_091742072.1">
    <property type="nucleotide sequence ID" value="NZ_FOYR01000004.1"/>
</dbReference>
<feature type="domain" description="Glycoside hydrolase family 3 N-terminal" evidence="4">
    <location>
        <begin position="42"/>
        <end position="337"/>
    </location>
</feature>
<dbReference type="InterPro" id="IPR017853">
    <property type="entry name" value="GH"/>
</dbReference>
<organism evidence="5 6">
    <name type="scientific">Microbacterium azadirachtae</name>
    <dbReference type="NCBI Taxonomy" id="582680"/>
    <lineage>
        <taxon>Bacteria</taxon>
        <taxon>Bacillati</taxon>
        <taxon>Actinomycetota</taxon>
        <taxon>Actinomycetes</taxon>
        <taxon>Micrococcales</taxon>
        <taxon>Microbacteriaceae</taxon>
        <taxon>Microbacterium</taxon>
    </lineage>
</organism>
<dbReference type="AlphaFoldDB" id="A0A1I6J9X2"/>
<gene>
    <name evidence="5" type="ORF">SAMN04488591_3439</name>
</gene>
<accession>A0A1I6J9X2</accession>
<dbReference type="InterPro" id="IPR050226">
    <property type="entry name" value="NagZ_Beta-hexosaminidase"/>
</dbReference>
<dbReference type="EMBL" id="FOYR01000004">
    <property type="protein sequence ID" value="SFR75300.1"/>
    <property type="molecule type" value="Genomic_DNA"/>
</dbReference>
<dbReference type="SUPFAM" id="SSF51445">
    <property type="entry name" value="(Trans)glycosidases"/>
    <property type="match status" value="1"/>
</dbReference>
<dbReference type="Pfam" id="PF00933">
    <property type="entry name" value="Glyco_hydro_3"/>
    <property type="match status" value="1"/>
</dbReference>
<dbReference type="PANTHER" id="PTHR30480">
    <property type="entry name" value="BETA-HEXOSAMINIDASE-RELATED"/>
    <property type="match status" value="1"/>
</dbReference>
<protein>
    <submittedName>
        <fullName evidence="5">Beta-N-acetylhexosaminidase</fullName>
    </submittedName>
</protein>
<evidence type="ECO:0000313" key="6">
    <source>
        <dbReference type="Proteomes" id="UP000198877"/>
    </source>
</evidence>
<name>A0A1I6J9X2_9MICO</name>
<dbReference type="GO" id="GO:0005975">
    <property type="term" value="P:carbohydrate metabolic process"/>
    <property type="evidence" value="ECO:0007669"/>
    <property type="project" value="InterPro"/>
</dbReference>
<evidence type="ECO:0000313" key="5">
    <source>
        <dbReference type="EMBL" id="SFR75300.1"/>
    </source>
</evidence>
<evidence type="ECO:0000256" key="1">
    <source>
        <dbReference type="ARBA" id="ARBA00005336"/>
    </source>
</evidence>
<dbReference type="Gene3D" id="3.20.20.300">
    <property type="entry name" value="Glycoside hydrolase, family 3, N-terminal domain"/>
    <property type="match status" value="1"/>
</dbReference>
<comment type="similarity">
    <text evidence="1">Belongs to the glycosyl hydrolase 3 family.</text>
</comment>